<accession>A0ABQ2CTI0</accession>
<comment type="caution">
    <text evidence="2">The sequence shown here is derived from an EMBL/GenBank/DDBJ whole genome shotgun (WGS) entry which is preliminary data.</text>
</comment>
<proteinExistence type="predicted"/>
<reference evidence="3" key="1">
    <citation type="journal article" date="2019" name="Int. J. Syst. Evol. Microbiol.">
        <title>The Global Catalogue of Microorganisms (GCM) 10K type strain sequencing project: providing services to taxonomists for standard genome sequencing and annotation.</title>
        <authorList>
            <consortium name="The Broad Institute Genomics Platform"/>
            <consortium name="The Broad Institute Genome Sequencing Center for Infectious Disease"/>
            <person name="Wu L."/>
            <person name="Ma J."/>
        </authorList>
    </citation>
    <scope>NUCLEOTIDE SEQUENCE [LARGE SCALE GENOMIC DNA]</scope>
    <source>
        <strain evidence="3">JCM 14370</strain>
    </source>
</reference>
<dbReference type="EMBL" id="BMOD01000001">
    <property type="protein sequence ID" value="GGJ18745.1"/>
    <property type="molecule type" value="Genomic_DNA"/>
</dbReference>
<protein>
    <recommendedName>
        <fullName evidence="1">ATP-grasp domain-containing protein</fullName>
    </recommendedName>
</protein>
<organism evidence="2 3">
    <name type="scientific">Deinococcus roseus</name>
    <dbReference type="NCBI Taxonomy" id="392414"/>
    <lineage>
        <taxon>Bacteria</taxon>
        <taxon>Thermotogati</taxon>
        <taxon>Deinococcota</taxon>
        <taxon>Deinococci</taxon>
        <taxon>Deinococcales</taxon>
        <taxon>Deinococcaceae</taxon>
        <taxon>Deinococcus</taxon>
    </lineage>
</organism>
<sequence>MTLYCLVLAQLLNLQLVSPAEDFLVRVDSRWLKRKVWSNTIRDLQPTDFPLFAKSAVPKLFRSGVFQTLADLKQECTGLEPDTQLMCSEVVSFLAEARVFVLQGRLMTCAIYEGEGSLEDFQESIQPFLWEHQLPETCTADFGFIPERGWALIELNPTWGAGLNGCDPGAVSLCLEHACFPIQNPL</sequence>
<keyword evidence="3" id="KW-1185">Reference proteome</keyword>
<evidence type="ECO:0000313" key="2">
    <source>
        <dbReference type="EMBL" id="GGJ18745.1"/>
    </source>
</evidence>
<dbReference type="InterPro" id="IPR041261">
    <property type="entry name" value="R2K_2"/>
</dbReference>
<dbReference type="Pfam" id="PF18299">
    <property type="entry name" value="R2K_2"/>
    <property type="match status" value="1"/>
</dbReference>
<evidence type="ECO:0000259" key="1">
    <source>
        <dbReference type="Pfam" id="PF18299"/>
    </source>
</evidence>
<dbReference type="Proteomes" id="UP000632222">
    <property type="component" value="Unassembled WGS sequence"/>
</dbReference>
<feature type="domain" description="ATP-grasp" evidence="1">
    <location>
        <begin position="32"/>
        <end position="171"/>
    </location>
</feature>
<name>A0ABQ2CTI0_9DEIO</name>
<gene>
    <name evidence="2" type="ORF">GCM10008938_01030</name>
</gene>
<evidence type="ECO:0000313" key="3">
    <source>
        <dbReference type="Proteomes" id="UP000632222"/>
    </source>
</evidence>